<gene>
    <name evidence="4" type="primary">ORF27</name>
</gene>
<dbReference type="InterPro" id="IPR036291">
    <property type="entry name" value="NAD(P)-bd_dom_sf"/>
</dbReference>
<dbReference type="SUPFAM" id="SSF51735">
    <property type="entry name" value="NAD(P)-binding Rossmann-fold domains"/>
    <property type="match status" value="1"/>
</dbReference>
<dbReference type="InterPro" id="IPR002347">
    <property type="entry name" value="SDR_fam"/>
</dbReference>
<feature type="compositionally biased region" description="Basic residues" evidence="3">
    <location>
        <begin position="71"/>
        <end position="94"/>
    </location>
</feature>
<keyword evidence="2" id="KW-0560">Oxidoreductase</keyword>
<evidence type="ECO:0000256" key="2">
    <source>
        <dbReference type="ARBA" id="ARBA00023002"/>
    </source>
</evidence>
<dbReference type="EMBL" id="AB474078">
    <property type="protein sequence ID" value="BAH79697.1"/>
    <property type="molecule type" value="Genomic_DNA"/>
</dbReference>
<feature type="compositionally biased region" description="Basic residues" evidence="3">
    <location>
        <begin position="132"/>
        <end position="155"/>
    </location>
</feature>
<comment type="similarity">
    <text evidence="1">Belongs to the short-chain dehydrogenases/reductases (SDR) family.</text>
</comment>
<feature type="compositionally biased region" description="Gly residues" evidence="3">
    <location>
        <begin position="170"/>
        <end position="179"/>
    </location>
</feature>
<dbReference type="PANTHER" id="PTHR43669:SF3">
    <property type="entry name" value="ALCOHOL DEHYDROGENASE, PUTATIVE (AFU_ORTHOLOGUE AFUA_3G03445)-RELATED"/>
    <property type="match status" value="1"/>
</dbReference>
<accession>C5NS18</accession>
<feature type="compositionally biased region" description="Basic and acidic residues" evidence="3">
    <location>
        <begin position="180"/>
        <end position="189"/>
    </location>
</feature>
<dbReference type="AlphaFoldDB" id="C5NS18"/>
<evidence type="ECO:0000256" key="3">
    <source>
        <dbReference type="SAM" id="MobiDB-lite"/>
    </source>
</evidence>
<reference evidence="4" key="1">
    <citation type="submission" date="2008-12" db="EMBL/GenBank/DDBJ databases">
        <title>Steroid degradation genes.</title>
        <authorList>
            <person name="Horinouchi M."/>
            <person name="Kobayashi N."/>
            <person name="Hatori E."/>
            <person name="Nojiri H."/>
            <person name="Hayashi T."/>
            <person name="Kudo T."/>
        </authorList>
    </citation>
    <scope>NUCLEOTIDE SEQUENCE</scope>
    <source>
        <strain evidence="4">CA10</strain>
    </source>
</reference>
<feature type="compositionally biased region" description="Basic residues" evidence="3">
    <location>
        <begin position="190"/>
        <end position="203"/>
    </location>
</feature>
<name>C5NS18_METRE</name>
<proteinExistence type="inferred from homology"/>
<evidence type="ECO:0000256" key="1">
    <source>
        <dbReference type="ARBA" id="ARBA00006484"/>
    </source>
</evidence>
<dbReference type="Pfam" id="PF00106">
    <property type="entry name" value="adh_short"/>
    <property type="match status" value="1"/>
</dbReference>
<organism evidence="4">
    <name type="scientific">Metapseudomonas resinovorans</name>
    <name type="common">Pseudomonas resinovorans</name>
    <dbReference type="NCBI Taxonomy" id="53412"/>
    <lineage>
        <taxon>Bacteria</taxon>
        <taxon>Pseudomonadati</taxon>
        <taxon>Pseudomonadota</taxon>
        <taxon>Gammaproteobacteria</taxon>
        <taxon>Pseudomonadales</taxon>
        <taxon>Pseudomonadaceae</taxon>
        <taxon>Metapseudomonas</taxon>
    </lineage>
</organism>
<protein>
    <submittedName>
        <fullName evidence="4">Putative short chain dehydrogenase</fullName>
    </submittedName>
</protein>
<evidence type="ECO:0000313" key="4">
    <source>
        <dbReference type="EMBL" id="BAH79697.1"/>
    </source>
</evidence>
<dbReference type="Gene3D" id="3.40.50.720">
    <property type="entry name" value="NAD(P)-binding Rossmann-like Domain"/>
    <property type="match status" value="1"/>
</dbReference>
<feature type="region of interest" description="Disordered" evidence="3">
    <location>
        <begin position="71"/>
        <end position="217"/>
    </location>
</feature>
<dbReference type="PANTHER" id="PTHR43669">
    <property type="entry name" value="5-KETO-D-GLUCONATE 5-REDUCTASE"/>
    <property type="match status" value="1"/>
</dbReference>
<feature type="compositionally biased region" description="Pro residues" evidence="3">
    <location>
        <begin position="110"/>
        <end position="122"/>
    </location>
</feature>
<sequence>MGDPMDFSGKVVLVTGGGKGVGRGISQRFLQGGAEVVICGRNAPDSLPAHGAHEAVFLPCDVRDLEQLQAHARHHRGALRPPRRAGEQRRRRAPCRSGHGLATLLRIHHPPQPAGAPQPLPAGQPGDAGAATRRRHHQHLQRQRHPPLPRHRRLWRGQGRLAQPHPVAGRGMGTQGAGERGNRRADPHRTGRTALRRCRRHGKGGGGYSPATPGHPGGYRRCLPVPRLAAGQLCERRGYLRAWWRGEAGVSRRRRGELKKADGYRVAQPILRPAT</sequence>
<dbReference type="GO" id="GO:0016491">
    <property type="term" value="F:oxidoreductase activity"/>
    <property type="evidence" value="ECO:0007669"/>
    <property type="project" value="UniProtKB-KW"/>
</dbReference>